<dbReference type="EMBL" id="KD248146">
    <property type="protein sequence ID" value="EMS49005.1"/>
    <property type="molecule type" value="Genomic_DNA"/>
</dbReference>
<evidence type="ECO:0000313" key="1">
    <source>
        <dbReference type="EMBL" id="EMS49005.1"/>
    </source>
</evidence>
<gene>
    <name evidence="1" type="ORF">TRIUR3_32559</name>
</gene>
<reference evidence="1" key="1">
    <citation type="journal article" date="2013" name="Nature">
        <title>Draft genome of the wheat A-genome progenitor Triticum urartu.</title>
        <authorList>
            <person name="Ling H.Q."/>
            <person name="Zhao S."/>
            <person name="Liu D."/>
            <person name="Wang J."/>
            <person name="Sun H."/>
            <person name="Zhang C."/>
            <person name="Fan H."/>
            <person name="Li D."/>
            <person name="Dong L."/>
            <person name="Tao Y."/>
            <person name="Gao C."/>
            <person name="Wu H."/>
            <person name="Li Y."/>
            <person name="Cui Y."/>
            <person name="Guo X."/>
            <person name="Zheng S."/>
            <person name="Wang B."/>
            <person name="Yu K."/>
            <person name="Liang Q."/>
            <person name="Yang W."/>
            <person name="Lou X."/>
            <person name="Chen J."/>
            <person name="Feng M."/>
            <person name="Jian J."/>
            <person name="Zhang X."/>
            <person name="Luo G."/>
            <person name="Jiang Y."/>
            <person name="Liu J."/>
            <person name="Wang Z."/>
            <person name="Sha Y."/>
            <person name="Zhang B."/>
            <person name="Wu H."/>
            <person name="Tang D."/>
            <person name="Shen Q."/>
            <person name="Xue P."/>
            <person name="Zou S."/>
            <person name="Wang X."/>
            <person name="Liu X."/>
            <person name="Wang F."/>
            <person name="Yang Y."/>
            <person name="An X."/>
            <person name="Dong Z."/>
            <person name="Zhang K."/>
            <person name="Zhang X."/>
            <person name="Luo M.C."/>
            <person name="Dvorak J."/>
            <person name="Tong Y."/>
            <person name="Wang J."/>
            <person name="Yang H."/>
            <person name="Li Z."/>
            <person name="Wang D."/>
            <person name="Zhang A."/>
            <person name="Wang J."/>
        </authorList>
    </citation>
    <scope>NUCLEOTIDE SEQUENCE</scope>
</reference>
<sequence length="139" mass="14479">MADCLAAKSAETMAVSILSTENNCLKLTLFFSFDGKITGTKVVEVEGGGDRTQEAELAVGAGENAQLHWDEDGRGLAVQREAEGASGRGRGVVLCPNCCCSMQRAAGGRLELQGSAHRRDGWVHGGGVGAPWRAVAAAY</sequence>
<accession>M7Z9D7</accession>
<protein>
    <submittedName>
        <fullName evidence="1">Uncharacterized protein</fullName>
    </submittedName>
</protein>
<proteinExistence type="predicted"/>
<name>M7Z9D7_TRIUA</name>
<dbReference type="AlphaFoldDB" id="M7Z9D7"/>
<organism evidence="1">
    <name type="scientific">Triticum urartu</name>
    <name type="common">Red wild einkorn</name>
    <name type="synonym">Crithodium urartu</name>
    <dbReference type="NCBI Taxonomy" id="4572"/>
    <lineage>
        <taxon>Eukaryota</taxon>
        <taxon>Viridiplantae</taxon>
        <taxon>Streptophyta</taxon>
        <taxon>Embryophyta</taxon>
        <taxon>Tracheophyta</taxon>
        <taxon>Spermatophyta</taxon>
        <taxon>Magnoliopsida</taxon>
        <taxon>Liliopsida</taxon>
        <taxon>Poales</taxon>
        <taxon>Poaceae</taxon>
        <taxon>BOP clade</taxon>
        <taxon>Pooideae</taxon>
        <taxon>Triticodae</taxon>
        <taxon>Triticeae</taxon>
        <taxon>Triticinae</taxon>
        <taxon>Triticum</taxon>
    </lineage>
</organism>